<dbReference type="PANTHER" id="PTHR10196:SF69">
    <property type="entry name" value="GLYCEROL KINASE"/>
    <property type="match status" value="1"/>
</dbReference>
<keyword evidence="14" id="KW-1185">Reference proteome</keyword>
<name>A0AAU9K368_9CILI</name>
<dbReference type="InterPro" id="IPR018483">
    <property type="entry name" value="Carb_kinase_FGGY_CS"/>
</dbReference>
<keyword evidence="5" id="KW-0547">Nucleotide-binding</keyword>
<evidence type="ECO:0000259" key="12">
    <source>
        <dbReference type="Pfam" id="PF02782"/>
    </source>
</evidence>
<dbReference type="EC" id="2.7.1.30" evidence="3"/>
<dbReference type="PROSITE" id="PS00933">
    <property type="entry name" value="FGGY_KINASES_1"/>
    <property type="match status" value="1"/>
</dbReference>
<dbReference type="Gene3D" id="3.30.420.40">
    <property type="match status" value="2"/>
</dbReference>
<evidence type="ECO:0000256" key="1">
    <source>
        <dbReference type="ARBA" id="ARBA00005190"/>
    </source>
</evidence>
<dbReference type="NCBIfam" id="TIGR01311">
    <property type="entry name" value="glycerol_kin"/>
    <property type="match status" value="1"/>
</dbReference>
<dbReference type="GO" id="GO:0046167">
    <property type="term" value="P:glycerol-3-phosphate biosynthetic process"/>
    <property type="evidence" value="ECO:0007669"/>
    <property type="project" value="TreeGrafter"/>
</dbReference>
<evidence type="ECO:0000313" key="13">
    <source>
        <dbReference type="EMBL" id="CAG9334250.1"/>
    </source>
</evidence>
<reference evidence="13" key="1">
    <citation type="submission" date="2021-09" db="EMBL/GenBank/DDBJ databases">
        <authorList>
            <consortium name="AG Swart"/>
            <person name="Singh M."/>
            <person name="Singh A."/>
            <person name="Seah K."/>
            <person name="Emmerich C."/>
        </authorList>
    </citation>
    <scope>NUCLEOTIDE SEQUENCE</scope>
    <source>
        <strain evidence="13">ATCC30299</strain>
    </source>
</reference>
<dbReference type="FunFam" id="3.30.420.40:FF:000086">
    <property type="entry name" value="Glycerol kinase"/>
    <property type="match status" value="1"/>
</dbReference>
<dbReference type="InterPro" id="IPR000577">
    <property type="entry name" value="Carb_kinase_FGGY"/>
</dbReference>
<evidence type="ECO:0000256" key="9">
    <source>
        <dbReference type="ARBA" id="ARBA00043149"/>
    </source>
</evidence>
<dbReference type="Pfam" id="PF00370">
    <property type="entry name" value="FGGY_N"/>
    <property type="match status" value="1"/>
</dbReference>
<comment type="caution">
    <text evidence="13">The sequence shown here is derived from an EMBL/GenBank/DDBJ whole genome shotgun (WGS) entry which is preliminary data.</text>
</comment>
<dbReference type="NCBIfam" id="NF000756">
    <property type="entry name" value="PRK00047.1"/>
    <property type="match status" value="1"/>
</dbReference>
<keyword evidence="6 10" id="KW-0418">Kinase</keyword>
<dbReference type="SUPFAM" id="SSF53067">
    <property type="entry name" value="Actin-like ATPase domain"/>
    <property type="match status" value="2"/>
</dbReference>
<comment type="similarity">
    <text evidence="2 10">Belongs to the FGGY kinase family.</text>
</comment>
<proteinExistence type="inferred from homology"/>
<gene>
    <name evidence="13" type="ORF">BSTOLATCC_MIC60870</name>
</gene>
<keyword evidence="7" id="KW-0319">Glycerol metabolism</keyword>
<evidence type="ECO:0000313" key="14">
    <source>
        <dbReference type="Proteomes" id="UP001162131"/>
    </source>
</evidence>
<dbReference type="Pfam" id="PF02782">
    <property type="entry name" value="FGGY_C"/>
    <property type="match status" value="1"/>
</dbReference>
<keyword evidence="8" id="KW-0067">ATP-binding</keyword>
<organism evidence="13 14">
    <name type="scientific">Blepharisma stoltei</name>
    <dbReference type="NCBI Taxonomy" id="1481888"/>
    <lineage>
        <taxon>Eukaryota</taxon>
        <taxon>Sar</taxon>
        <taxon>Alveolata</taxon>
        <taxon>Ciliophora</taxon>
        <taxon>Postciliodesmatophora</taxon>
        <taxon>Heterotrichea</taxon>
        <taxon>Heterotrichida</taxon>
        <taxon>Blepharismidae</taxon>
        <taxon>Blepharisma</taxon>
    </lineage>
</organism>
<dbReference type="InterPro" id="IPR005999">
    <property type="entry name" value="Glycerol_kin"/>
</dbReference>
<dbReference type="PROSITE" id="PS00445">
    <property type="entry name" value="FGGY_KINASES_2"/>
    <property type="match status" value="1"/>
</dbReference>
<keyword evidence="4 10" id="KW-0808">Transferase</keyword>
<evidence type="ECO:0000256" key="7">
    <source>
        <dbReference type="ARBA" id="ARBA00022798"/>
    </source>
</evidence>
<sequence length="522" mass="58208">MNHYLYRKGFSIARRCFTTNLNHSLDFSMSDQFLGAIDIGTGSTRFIVFDSNGRKVISESEDLTQYFPNPERHEQNPEEYVDKTLSCIDAVIKKSKIPKSQFRGIGITNQRETVIAWNKSTGKPLHHSIIWDDSRTHEICKDMPKHNIDFQAKTGLTISTYFSASKIIWLIKNIPAVKEALLHNNCLFGTVESWMIYNLTHEKRHVTDISNASRTLLMNLQGFWDEDILKALQVPQNALPEIVTCSEVYGHMAKGPLEGIPISGSLGDQQAALLGHKCIDPGSIKNTYGTGAFLLMSTGNSIIQSKSGLLTTVYGQFSKGKPIHYALEGSVENAGSVIRWAISKLHLCSTVEEFESQASSVTDTEGVVFVPSFSGLFAPHWRPDARGIITGLTQHTTRAHILRAILEGICFRTREVVDSLAEDAGVKLEKLSVDGGMTKNSLFLEMQANILGMKLVVPAERDLTALGTSYAAGIGCGLYKGLDDIQKIPKQPQHEVTYTWDDEKRNKRLEEWRKTIPKTFIN</sequence>
<evidence type="ECO:0000256" key="5">
    <source>
        <dbReference type="ARBA" id="ARBA00022741"/>
    </source>
</evidence>
<evidence type="ECO:0000256" key="6">
    <source>
        <dbReference type="ARBA" id="ARBA00022777"/>
    </source>
</evidence>
<feature type="domain" description="Carbohydrate kinase FGGY C-terminal" evidence="12">
    <location>
        <begin position="286"/>
        <end position="474"/>
    </location>
</feature>
<evidence type="ECO:0000256" key="4">
    <source>
        <dbReference type="ARBA" id="ARBA00022679"/>
    </source>
</evidence>
<dbReference type="InterPro" id="IPR043129">
    <property type="entry name" value="ATPase_NBD"/>
</dbReference>
<dbReference type="PIRSF" id="PIRSF000538">
    <property type="entry name" value="GlpK"/>
    <property type="match status" value="1"/>
</dbReference>
<evidence type="ECO:0000256" key="2">
    <source>
        <dbReference type="ARBA" id="ARBA00009156"/>
    </source>
</evidence>
<dbReference type="InterPro" id="IPR018485">
    <property type="entry name" value="FGGY_C"/>
</dbReference>
<evidence type="ECO:0000256" key="8">
    <source>
        <dbReference type="ARBA" id="ARBA00022840"/>
    </source>
</evidence>
<dbReference type="InterPro" id="IPR018484">
    <property type="entry name" value="FGGY_N"/>
</dbReference>
<evidence type="ECO:0000256" key="3">
    <source>
        <dbReference type="ARBA" id="ARBA00012099"/>
    </source>
</evidence>
<dbReference type="Proteomes" id="UP001162131">
    <property type="component" value="Unassembled WGS sequence"/>
</dbReference>
<accession>A0AAU9K368</accession>
<feature type="domain" description="Carbohydrate kinase FGGY N-terminal" evidence="11">
    <location>
        <begin position="35"/>
        <end position="275"/>
    </location>
</feature>
<evidence type="ECO:0000259" key="11">
    <source>
        <dbReference type="Pfam" id="PF00370"/>
    </source>
</evidence>
<comment type="pathway">
    <text evidence="1">Polyol metabolism; glycerol degradation via glycerol kinase pathway; sn-glycerol 3-phosphate from glycerol: step 1/1.</text>
</comment>
<dbReference type="GO" id="GO:0005739">
    <property type="term" value="C:mitochondrion"/>
    <property type="evidence" value="ECO:0007669"/>
    <property type="project" value="TreeGrafter"/>
</dbReference>
<dbReference type="PANTHER" id="PTHR10196">
    <property type="entry name" value="SUGAR KINASE"/>
    <property type="match status" value="1"/>
</dbReference>
<evidence type="ECO:0000256" key="10">
    <source>
        <dbReference type="RuleBase" id="RU003733"/>
    </source>
</evidence>
<dbReference type="EMBL" id="CAJZBQ010000058">
    <property type="protein sequence ID" value="CAG9334250.1"/>
    <property type="molecule type" value="Genomic_DNA"/>
</dbReference>
<dbReference type="GO" id="GO:0004370">
    <property type="term" value="F:glycerol kinase activity"/>
    <property type="evidence" value="ECO:0007669"/>
    <property type="project" value="UniProtKB-EC"/>
</dbReference>
<dbReference type="AlphaFoldDB" id="A0AAU9K368"/>
<dbReference type="GO" id="GO:0006641">
    <property type="term" value="P:triglyceride metabolic process"/>
    <property type="evidence" value="ECO:0007669"/>
    <property type="project" value="TreeGrafter"/>
</dbReference>
<dbReference type="GO" id="GO:0005524">
    <property type="term" value="F:ATP binding"/>
    <property type="evidence" value="ECO:0007669"/>
    <property type="project" value="UniProtKB-KW"/>
</dbReference>
<dbReference type="GO" id="GO:0006071">
    <property type="term" value="P:glycerol metabolic process"/>
    <property type="evidence" value="ECO:0007669"/>
    <property type="project" value="UniProtKB-KW"/>
</dbReference>
<protein>
    <recommendedName>
        <fullName evidence="3">glycerol kinase</fullName>
        <ecNumber evidence="3">2.7.1.30</ecNumber>
    </recommendedName>
    <alternativeName>
        <fullName evidence="9">ATP:glycerol 3-phosphotransferase</fullName>
    </alternativeName>
</protein>